<dbReference type="Pfam" id="PF04002">
    <property type="entry name" value="RadC"/>
    <property type="match status" value="1"/>
</dbReference>
<dbReference type="NCBIfam" id="TIGR00608">
    <property type="entry name" value="radc"/>
    <property type="match status" value="1"/>
</dbReference>
<dbReference type="SUPFAM" id="SSF47781">
    <property type="entry name" value="RuvA domain 2-like"/>
    <property type="match status" value="1"/>
</dbReference>
<evidence type="ECO:0000256" key="1">
    <source>
        <dbReference type="ARBA" id="ARBA00022670"/>
    </source>
</evidence>
<dbReference type="AlphaFoldDB" id="A0A547Q8D3"/>
<comment type="similarity">
    <text evidence="6">Belongs to the UPF0758 family.</text>
</comment>
<dbReference type="GO" id="GO:0008237">
    <property type="term" value="F:metallopeptidase activity"/>
    <property type="evidence" value="ECO:0007669"/>
    <property type="project" value="UniProtKB-KW"/>
</dbReference>
<dbReference type="InterPro" id="IPR020891">
    <property type="entry name" value="UPF0758_CS"/>
</dbReference>
<protein>
    <submittedName>
        <fullName evidence="8">DNA repair protein RadC</fullName>
    </submittedName>
</protein>
<dbReference type="PANTHER" id="PTHR30471">
    <property type="entry name" value="DNA REPAIR PROTEIN RADC"/>
    <property type="match status" value="1"/>
</dbReference>
<accession>A0A547Q8D3</accession>
<proteinExistence type="inferred from homology"/>
<dbReference type="CDD" id="cd08071">
    <property type="entry name" value="MPN_DUF2466"/>
    <property type="match status" value="1"/>
</dbReference>
<dbReference type="InterPro" id="IPR010994">
    <property type="entry name" value="RuvA_2-like"/>
</dbReference>
<feature type="domain" description="MPN" evidence="7">
    <location>
        <begin position="121"/>
        <end position="243"/>
    </location>
</feature>
<dbReference type="OrthoDB" id="9804482at2"/>
<dbReference type="SUPFAM" id="SSF102712">
    <property type="entry name" value="JAB1/MPN domain"/>
    <property type="match status" value="1"/>
</dbReference>
<gene>
    <name evidence="8" type="primary">radC</name>
    <name evidence="8" type="ORF">FEV53_04300</name>
</gene>
<evidence type="ECO:0000256" key="6">
    <source>
        <dbReference type="RuleBase" id="RU003797"/>
    </source>
</evidence>
<keyword evidence="9" id="KW-1185">Reference proteome</keyword>
<evidence type="ECO:0000313" key="8">
    <source>
        <dbReference type="EMBL" id="TRD22642.1"/>
    </source>
</evidence>
<dbReference type="Proteomes" id="UP000318590">
    <property type="component" value="Unassembled WGS sequence"/>
</dbReference>
<dbReference type="PROSITE" id="PS50249">
    <property type="entry name" value="MPN"/>
    <property type="match status" value="1"/>
</dbReference>
<dbReference type="InterPro" id="IPR025657">
    <property type="entry name" value="RadC_JAB"/>
</dbReference>
<evidence type="ECO:0000256" key="2">
    <source>
        <dbReference type="ARBA" id="ARBA00022723"/>
    </source>
</evidence>
<evidence type="ECO:0000259" key="7">
    <source>
        <dbReference type="PROSITE" id="PS50249"/>
    </source>
</evidence>
<dbReference type="GO" id="GO:0046872">
    <property type="term" value="F:metal ion binding"/>
    <property type="evidence" value="ECO:0007669"/>
    <property type="project" value="UniProtKB-KW"/>
</dbReference>
<keyword evidence="3" id="KW-0378">Hydrolase</keyword>
<sequence>MNYGLQSSLFTHAERADVARIAGLNHRRQRLRERMFHSGSDALSDGDLLESLLLALQPHTDPTPLALRLLQRFGDLGAIFGATPAEIAATQGSGSALSADLAMIGVLTRHSLRSKVIGRPVVSGWQDLLDYCSATLGKAHIECLRAVFLNVKNVVIADEELGRGTIDHVPVYPREVVKRALELNAKAIILVHNHPSGDPTPSPEDIAMTRQMVEACHLMAITLHDHVIVGSAETLSFRAEGLL</sequence>
<dbReference type="InterPro" id="IPR037518">
    <property type="entry name" value="MPN"/>
</dbReference>
<evidence type="ECO:0000256" key="5">
    <source>
        <dbReference type="ARBA" id="ARBA00023049"/>
    </source>
</evidence>
<comment type="caution">
    <text evidence="8">The sequence shown here is derived from an EMBL/GenBank/DDBJ whole genome shotgun (WGS) entry which is preliminary data.</text>
</comment>
<organism evidence="8 9">
    <name type="scientific">Palleronia caenipelagi</name>
    <dbReference type="NCBI Taxonomy" id="2489174"/>
    <lineage>
        <taxon>Bacteria</taxon>
        <taxon>Pseudomonadati</taxon>
        <taxon>Pseudomonadota</taxon>
        <taxon>Alphaproteobacteria</taxon>
        <taxon>Rhodobacterales</taxon>
        <taxon>Roseobacteraceae</taxon>
        <taxon>Palleronia</taxon>
    </lineage>
</organism>
<dbReference type="EMBL" id="VFSV01000005">
    <property type="protein sequence ID" value="TRD22642.1"/>
    <property type="molecule type" value="Genomic_DNA"/>
</dbReference>
<dbReference type="InterPro" id="IPR001405">
    <property type="entry name" value="UPF0758"/>
</dbReference>
<dbReference type="GO" id="GO:0006508">
    <property type="term" value="P:proteolysis"/>
    <property type="evidence" value="ECO:0007669"/>
    <property type="project" value="UniProtKB-KW"/>
</dbReference>
<keyword evidence="5" id="KW-0482">Metalloprotease</keyword>
<dbReference type="RefSeq" id="WP_142833586.1">
    <property type="nucleotide sequence ID" value="NZ_VFSV01000005.1"/>
</dbReference>
<name>A0A547Q8D3_9RHOB</name>
<keyword evidence="2" id="KW-0479">Metal-binding</keyword>
<dbReference type="NCBIfam" id="NF000642">
    <property type="entry name" value="PRK00024.1"/>
    <property type="match status" value="1"/>
</dbReference>
<dbReference type="PANTHER" id="PTHR30471:SF3">
    <property type="entry name" value="UPF0758 PROTEIN YEES-RELATED"/>
    <property type="match status" value="1"/>
</dbReference>
<evidence type="ECO:0000313" key="9">
    <source>
        <dbReference type="Proteomes" id="UP000318590"/>
    </source>
</evidence>
<keyword evidence="4" id="KW-0862">Zinc</keyword>
<dbReference type="PROSITE" id="PS01302">
    <property type="entry name" value="UPF0758"/>
    <property type="match status" value="1"/>
</dbReference>
<dbReference type="Gene3D" id="3.40.140.10">
    <property type="entry name" value="Cytidine Deaminase, domain 2"/>
    <property type="match status" value="1"/>
</dbReference>
<reference evidence="8 9" key="1">
    <citation type="submission" date="2019-06" db="EMBL/GenBank/DDBJ databases">
        <title>Paenimaribius caenipelagi gen. nov., sp. nov., isolated from a tidal flat.</title>
        <authorList>
            <person name="Yoon J.-H."/>
        </authorList>
    </citation>
    <scope>NUCLEOTIDE SEQUENCE [LARGE SCALE GENOMIC DNA]</scope>
    <source>
        <strain evidence="8 9">JBTF-M29</strain>
    </source>
</reference>
<evidence type="ECO:0000256" key="4">
    <source>
        <dbReference type="ARBA" id="ARBA00022833"/>
    </source>
</evidence>
<keyword evidence="1" id="KW-0645">Protease</keyword>
<evidence type="ECO:0000256" key="3">
    <source>
        <dbReference type="ARBA" id="ARBA00022801"/>
    </source>
</evidence>